<dbReference type="Pfam" id="PF01395">
    <property type="entry name" value="PBP_GOBP"/>
    <property type="match status" value="1"/>
</dbReference>
<dbReference type="Gene3D" id="1.10.238.20">
    <property type="entry name" value="Pheromone/general odorant binding protein domain"/>
    <property type="match status" value="1"/>
</dbReference>
<feature type="chain" id="PRO_5025385073" evidence="1">
    <location>
        <begin position="19"/>
        <end position="133"/>
    </location>
</feature>
<dbReference type="AlphaFoldDB" id="A0A6B9CIG8"/>
<accession>A0A6B9CIG8</accession>
<dbReference type="CDD" id="cd23992">
    <property type="entry name" value="PBP_GOBP"/>
    <property type="match status" value="1"/>
</dbReference>
<dbReference type="InterPro" id="IPR036728">
    <property type="entry name" value="PBP_GOBP_sf"/>
</dbReference>
<dbReference type="EMBL" id="MN616821">
    <property type="protein sequence ID" value="QGW50313.1"/>
    <property type="molecule type" value="mRNA"/>
</dbReference>
<dbReference type="InterPro" id="IPR006170">
    <property type="entry name" value="PBP/GOBP"/>
</dbReference>
<organism evidence="2">
    <name type="scientific">Chouioia cunea</name>
    <dbReference type="NCBI Taxonomy" id="1570515"/>
    <lineage>
        <taxon>Eukaryota</taxon>
        <taxon>Metazoa</taxon>
        <taxon>Ecdysozoa</taxon>
        <taxon>Arthropoda</taxon>
        <taxon>Hexapoda</taxon>
        <taxon>Insecta</taxon>
        <taxon>Pterygota</taxon>
        <taxon>Neoptera</taxon>
        <taxon>Endopterygota</taxon>
        <taxon>Hymenoptera</taxon>
        <taxon>Apocrita</taxon>
        <taxon>Proctotrupomorpha</taxon>
        <taxon>Chalcidoidea</taxon>
        <taxon>Eulophidae</taxon>
        <taxon>Tetrastichinae</taxon>
        <taxon>Chouioia</taxon>
    </lineage>
</organism>
<dbReference type="SUPFAM" id="SSF47565">
    <property type="entry name" value="Insect pheromone/odorant-binding proteins"/>
    <property type="match status" value="1"/>
</dbReference>
<protein>
    <submittedName>
        <fullName evidence="2">Odorant-binding protein 18</fullName>
    </submittedName>
</protein>
<evidence type="ECO:0000256" key="1">
    <source>
        <dbReference type="SAM" id="SignalP"/>
    </source>
</evidence>
<proteinExistence type="evidence at transcript level"/>
<sequence>MQLFDVACILGIVVIINALSNEQRYDNYIAVLKNCLKELGLSEEVYAYASVINNTDGAYDKAKCADLCMFKALKIMKPDGHIDLEKALEHLLSGEPGVQRDIMKTNIETCSKKKEDNDCDTAHNMMTCAVGTY</sequence>
<dbReference type="SMR" id="A0A6B9CIG8"/>
<evidence type="ECO:0000313" key="2">
    <source>
        <dbReference type="EMBL" id="QGW50313.1"/>
    </source>
</evidence>
<dbReference type="GO" id="GO:0005549">
    <property type="term" value="F:odorant binding"/>
    <property type="evidence" value="ECO:0007669"/>
    <property type="project" value="InterPro"/>
</dbReference>
<feature type="signal peptide" evidence="1">
    <location>
        <begin position="1"/>
        <end position="18"/>
    </location>
</feature>
<reference evidence="2" key="1">
    <citation type="journal article" date="2019" name="Sci. Rep.">
        <title>Full-Length Transcriptome Survey and Expression Analysis of Parasitoid Wasp Chouioia cunea upon Exposure to 1-Dodecene.</title>
        <authorList>
            <person name="Pan L."/>
            <person name="Guo M."/>
            <person name="Jin X."/>
            <person name="Sun Z."/>
            <person name="Jiang H."/>
            <person name="Han J."/>
            <person name="Wang Y."/>
            <person name="Yan C."/>
            <person name="Li M."/>
        </authorList>
    </citation>
    <scope>NUCLEOTIDE SEQUENCE</scope>
</reference>
<name>A0A6B9CIG8_9HYME</name>
<keyword evidence="1" id="KW-0732">Signal</keyword>
<dbReference type="SMART" id="SM00708">
    <property type="entry name" value="PhBP"/>
    <property type="match status" value="1"/>
</dbReference>